<comment type="caution">
    <text evidence="1">The sequence shown here is derived from an EMBL/GenBank/DDBJ whole genome shotgun (WGS) entry which is preliminary data.</text>
</comment>
<keyword evidence="2" id="KW-1185">Reference proteome</keyword>
<accession>A0A6I3KGS3</accession>
<dbReference type="Proteomes" id="UP000440694">
    <property type="component" value="Unassembled WGS sequence"/>
</dbReference>
<name>A0A6I3KGS3_9HYPH</name>
<dbReference type="RefSeq" id="WP_154737452.1">
    <property type="nucleotide sequence ID" value="NZ_WMBQ01000001.1"/>
</dbReference>
<evidence type="ECO:0000313" key="2">
    <source>
        <dbReference type="Proteomes" id="UP000440694"/>
    </source>
</evidence>
<sequence length="96" mass="11259">MITDDLCAEFEALLQKAHSSETYVPPAELMVYAVKFLHMKADDIDHTHLWPDDKHARLDLANEFLKKHLAWRLQRLIEELGNERRHNALPMNRDVA</sequence>
<protein>
    <submittedName>
        <fullName evidence="1">Uncharacterized protein</fullName>
    </submittedName>
</protein>
<dbReference type="AlphaFoldDB" id="A0A6I3KGS3"/>
<proteinExistence type="predicted"/>
<reference evidence="1 2" key="1">
    <citation type="submission" date="2019-11" db="EMBL/GenBank/DDBJ databases">
        <title>Identification of a novel strain.</title>
        <authorList>
            <person name="Xu Q."/>
            <person name="Wang G."/>
        </authorList>
    </citation>
    <scope>NUCLEOTIDE SEQUENCE [LARGE SCALE GENOMIC DNA]</scope>
    <source>
        <strain evidence="2">xq</strain>
    </source>
</reference>
<gene>
    <name evidence="1" type="ORF">GIW81_00780</name>
</gene>
<evidence type="ECO:0000313" key="1">
    <source>
        <dbReference type="EMBL" id="MTD92862.1"/>
    </source>
</evidence>
<dbReference type="EMBL" id="WMBQ01000001">
    <property type="protein sequence ID" value="MTD92862.1"/>
    <property type="molecule type" value="Genomic_DNA"/>
</dbReference>
<organism evidence="1 2">
    <name type="scientific">Hyphomicrobium album</name>
    <dbReference type="NCBI Taxonomy" id="2665159"/>
    <lineage>
        <taxon>Bacteria</taxon>
        <taxon>Pseudomonadati</taxon>
        <taxon>Pseudomonadota</taxon>
        <taxon>Alphaproteobacteria</taxon>
        <taxon>Hyphomicrobiales</taxon>
        <taxon>Hyphomicrobiaceae</taxon>
        <taxon>Hyphomicrobium</taxon>
    </lineage>
</organism>